<dbReference type="InterPro" id="IPR045601">
    <property type="entry name" value="DUF6455"/>
</dbReference>
<feature type="domain" description="DUF6455" evidence="1">
    <location>
        <begin position="1"/>
        <end position="96"/>
    </location>
</feature>
<evidence type="ECO:0000259" key="1">
    <source>
        <dbReference type="Pfam" id="PF20056"/>
    </source>
</evidence>
<name>A0A844AMQ4_9RHOB</name>
<comment type="caution">
    <text evidence="2">The sequence shown here is derived from an EMBL/GenBank/DDBJ whole genome shotgun (WGS) entry which is preliminary data.</text>
</comment>
<dbReference type="Proteomes" id="UP000436694">
    <property type="component" value="Unassembled WGS sequence"/>
</dbReference>
<reference evidence="2 3" key="1">
    <citation type="submission" date="2019-10" db="EMBL/GenBank/DDBJ databases">
        <title>Epibacterium sp. nov., isolated from seawater.</title>
        <authorList>
            <person name="Zhang X."/>
            <person name="Li N."/>
        </authorList>
    </citation>
    <scope>NUCLEOTIDE SEQUENCE [LARGE SCALE GENOMIC DNA]</scope>
    <source>
        <strain evidence="2 3">SM1969</strain>
    </source>
</reference>
<evidence type="ECO:0000313" key="2">
    <source>
        <dbReference type="EMBL" id="MQY43319.1"/>
    </source>
</evidence>
<dbReference type="EMBL" id="WIXK01000005">
    <property type="protein sequence ID" value="MQY43319.1"/>
    <property type="molecule type" value="Genomic_DNA"/>
</dbReference>
<dbReference type="AlphaFoldDB" id="A0A844AMQ4"/>
<dbReference type="Pfam" id="PF20056">
    <property type="entry name" value="DUF6455"/>
    <property type="match status" value="1"/>
</dbReference>
<gene>
    <name evidence="2" type="ORF">GG681_11760</name>
</gene>
<keyword evidence="3" id="KW-1185">Reference proteome</keyword>
<organism evidence="2 3">
    <name type="scientific">Tritonibacter aquimaris</name>
    <dbReference type="NCBI Taxonomy" id="2663379"/>
    <lineage>
        <taxon>Bacteria</taxon>
        <taxon>Pseudomonadati</taxon>
        <taxon>Pseudomonadota</taxon>
        <taxon>Alphaproteobacteria</taxon>
        <taxon>Rhodobacterales</taxon>
        <taxon>Paracoccaceae</taxon>
        <taxon>Tritonibacter</taxon>
    </lineage>
</organism>
<protein>
    <recommendedName>
        <fullName evidence="1">DUF6455 domain-containing protein</fullName>
    </recommendedName>
</protein>
<dbReference type="RefSeq" id="WP_153548198.1">
    <property type="nucleotide sequence ID" value="NZ_WIXK01000005.1"/>
</dbReference>
<proteinExistence type="predicted"/>
<sequence length="99" mass="10852">MADSTQLRHHARLFDHMGKALGLDLQEEAIAGRLQFEEIAEGVLRCARCSAPGACQRWLAQREAGEAGSDGTAEAMQGLQAPEYCRNADLFSYLQQVSQ</sequence>
<evidence type="ECO:0000313" key="3">
    <source>
        <dbReference type="Proteomes" id="UP000436694"/>
    </source>
</evidence>
<accession>A0A844AMQ4</accession>